<reference evidence="1 2" key="1">
    <citation type="submission" date="2017-07" db="EMBL/GenBank/DDBJ databases">
        <title>Fictibacillus sp. nov. GDSW-R2A3 Genome sequencing and assembly.</title>
        <authorList>
            <person name="Mayilraj S."/>
        </authorList>
    </citation>
    <scope>NUCLEOTIDE SEQUENCE [LARGE SCALE GENOMIC DNA]</scope>
    <source>
        <strain evidence="1 2">GDSW-R2A3</strain>
    </source>
</reference>
<organism evidence="1 2">
    <name type="scientific">Fictibacillus aquaticus</name>
    <dbReference type="NCBI Taxonomy" id="2021314"/>
    <lineage>
        <taxon>Bacteria</taxon>
        <taxon>Bacillati</taxon>
        <taxon>Bacillota</taxon>
        <taxon>Bacilli</taxon>
        <taxon>Bacillales</taxon>
        <taxon>Fictibacillaceae</taxon>
        <taxon>Fictibacillus</taxon>
    </lineage>
</organism>
<name>A0A235F8J8_9BACL</name>
<proteinExistence type="predicted"/>
<evidence type="ECO:0000313" key="1">
    <source>
        <dbReference type="EMBL" id="OYD57626.1"/>
    </source>
</evidence>
<sequence>MYSILFNRLNNKLYKNKINKNRNRINKIISEKEFYFDKLEKESLVPMTYRNLYALDRFITYFKNGRADSLKEAINLFEQEVRHEEQINELRIMQQLQEATYQKANEATTLGWINLFVRR</sequence>
<protein>
    <submittedName>
        <fullName evidence="1">Uncharacterized protein</fullName>
    </submittedName>
</protein>
<comment type="caution">
    <text evidence="1">The sequence shown here is derived from an EMBL/GenBank/DDBJ whole genome shotgun (WGS) entry which is preliminary data.</text>
</comment>
<keyword evidence="2" id="KW-1185">Reference proteome</keyword>
<gene>
    <name evidence="1" type="ORF">CGZ90_13245</name>
</gene>
<accession>A0A235F8J8</accession>
<dbReference type="AlphaFoldDB" id="A0A235F8J8"/>
<dbReference type="Proteomes" id="UP000215059">
    <property type="component" value="Unassembled WGS sequence"/>
</dbReference>
<evidence type="ECO:0000313" key="2">
    <source>
        <dbReference type="Proteomes" id="UP000215059"/>
    </source>
</evidence>
<dbReference type="EMBL" id="NOII01000003">
    <property type="protein sequence ID" value="OYD57626.1"/>
    <property type="molecule type" value="Genomic_DNA"/>
</dbReference>